<evidence type="ECO:0000313" key="4">
    <source>
        <dbReference type="Proteomes" id="UP000284706"/>
    </source>
</evidence>
<dbReference type="EMBL" id="NHYE01000828">
    <property type="protein sequence ID" value="PPR02691.1"/>
    <property type="molecule type" value="Genomic_DNA"/>
</dbReference>
<dbReference type="SUPFAM" id="SSF52047">
    <property type="entry name" value="RNI-like"/>
    <property type="match status" value="1"/>
</dbReference>
<dbReference type="AlphaFoldDB" id="A0A409YI39"/>
<gene>
    <name evidence="3" type="ORF">CVT26_009795</name>
</gene>
<dbReference type="InParanoid" id="A0A409YI39"/>
<comment type="caution">
    <text evidence="3">The sequence shown here is derived from an EMBL/GenBank/DDBJ whole genome shotgun (WGS) entry which is preliminary data.</text>
</comment>
<accession>A0A409YI39</accession>
<evidence type="ECO:0000259" key="2">
    <source>
        <dbReference type="Pfam" id="PF12937"/>
    </source>
</evidence>
<evidence type="ECO:0000313" key="3">
    <source>
        <dbReference type="EMBL" id="PPR02691.1"/>
    </source>
</evidence>
<name>A0A409YI39_9AGAR</name>
<protein>
    <recommendedName>
        <fullName evidence="2">F-box domain-containing protein</fullName>
    </recommendedName>
</protein>
<dbReference type="InterPro" id="IPR001810">
    <property type="entry name" value="F-box_dom"/>
</dbReference>
<evidence type="ECO:0000256" key="1">
    <source>
        <dbReference type="SAM" id="MobiDB-lite"/>
    </source>
</evidence>
<dbReference type="Proteomes" id="UP000284706">
    <property type="component" value="Unassembled WGS sequence"/>
</dbReference>
<sequence>MSGANQDQNASRPPAPSASSFLSAMAQLNQQYTPSQRPVPPLLPNATSALAANSLILPSSSMSVSPGDLTNLGRLQFQQFYPATPPRTSEDLHNLSMRIFNHVLKDWEPHPLSLDEIEKERRDIRMRLARIHLLEVAKARLHPYGHLLALEYEYLLANMDYRTRVFRTFPINDLPVELIGHIFRLSLEWPVYNPKRAIRDRTILTSVCRRWRAVALSDANLWTYLWFSRLSVYDQCFEFFERARNSILDVMITDTPQEPLTLEVATRIVDRLFVKLSNIRSLIIVVQDWDPALCFFHSLSRVRKEGVPMVMEHFELHRNGSQFVQVGSGYEPSFYQQPMALFGGAHIPSLRHITINAVHVDWDESKDVFVGLTKLDVRRLALNTAPTAPRFRALLSNCPNLAHLVLVGAGPQWQGPYETYDVSPVPLPHVKTLVLGYFSFDYGLYLLSFFRASNVTTFTLMSLSGSDPLPFLRRLTGQMPLLTSLTLENLLATVDLRFYRVCAQWYKSMPLLRTLRIVDVAQSVLEPFLYDSDTGRPNLPRRIMHPICPQLTSVEIRYLNPTTPLNTRHLSDWVQFRHQIKVPPQIVCLDHGTMERLGTERETLRQTLRGFGTDLMSQESNNTS</sequence>
<dbReference type="Gene3D" id="3.80.10.10">
    <property type="entry name" value="Ribonuclease Inhibitor"/>
    <property type="match status" value="1"/>
</dbReference>
<feature type="domain" description="F-box" evidence="2">
    <location>
        <begin position="171"/>
        <end position="227"/>
    </location>
</feature>
<dbReference type="SUPFAM" id="SSF81383">
    <property type="entry name" value="F-box domain"/>
    <property type="match status" value="1"/>
</dbReference>
<reference evidence="3 4" key="1">
    <citation type="journal article" date="2018" name="Evol. Lett.">
        <title>Horizontal gene cluster transfer increased hallucinogenic mushroom diversity.</title>
        <authorList>
            <person name="Reynolds H.T."/>
            <person name="Vijayakumar V."/>
            <person name="Gluck-Thaler E."/>
            <person name="Korotkin H.B."/>
            <person name="Matheny P.B."/>
            <person name="Slot J.C."/>
        </authorList>
    </citation>
    <scope>NUCLEOTIDE SEQUENCE [LARGE SCALE GENOMIC DNA]</scope>
    <source>
        <strain evidence="3 4">SRW20</strain>
    </source>
</reference>
<dbReference type="Pfam" id="PF12937">
    <property type="entry name" value="F-box-like"/>
    <property type="match status" value="1"/>
</dbReference>
<feature type="region of interest" description="Disordered" evidence="1">
    <location>
        <begin position="1"/>
        <end position="20"/>
    </location>
</feature>
<dbReference type="InterPro" id="IPR032675">
    <property type="entry name" value="LRR_dom_sf"/>
</dbReference>
<dbReference type="OrthoDB" id="3226575at2759"/>
<keyword evidence="4" id="KW-1185">Reference proteome</keyword>
<organism evidence="3 4">
    <name type="scientific">Gymnopilus dilepis</name>
    <dbReference type="NCBI Taxonomy" id="231916"/>
    <lineage>
        <taxon>Eukaryota</taxon>
        <taxon>Fungi</taxon>
        <taxon>Dikarya</taxon>
        <taxon>Basidiomycota</taxon>
        <taxon>Agaricomycotina</taxon>
        <taxon>Agaricomycetes</taxon>
        <taxon>Agaricomycetidae</taxon>
        <taxon>Agaricales</taxon>
        <taxon>Agaricineae</taxon>
        <taxon>Hymenogastraceae</taxon>
        <taxon>Gymnopilus</taxon>
    </lineage>
</organism>
<dbReference type="STRING" id="231916.A0A409YI39"/>
<dbReference type="Gene3D" id="1.20.1280.50">
    <property type="match status" value="1"/>
</dbReference>
<proteinExistence type="predicted"/>
<dbReference type="InterPro" id="IPR036047">
    <property type="entry name" value="F-box-like_dom_sf"/>
</dbReference>